<reference evidence="1" key="1">
    <citation type="submission" date="2021-05" db="EMBL/GenBank/DDBJ databases">
        <authorList>
            <person name="Pan Q."/>
            <person name="Jouanno E."/>
            <person name="Zahm M."/>
            <person name="Klopp C."/>
            <person name="Cabau C."/>
            <person name="Louis A."/>
            <person name="Berthelot C."/>
            <person name="Parey E."/>
            <person name="Roest Crollius H."/>
            <person name="Montfort J."/>
            <person name="Robinson-Rechavi M."/>
            <person name="Bouchez O."/>
            <person name="Lampietro C."/>
            <person name="Lopez Roques C."/>
            <person name="Donnadieu C."/>
            <person name="Postlethwait J."/>
            <person name="Bobe J."/>
            <person name="Dillon D."/>
            <person name="Chandos A."/>
            <person name="von Hippel F."/>
            <person name="Guiguen Y."/>
        </authorList>
    </citation>
    <scope>NUCLEOTIDE SEQUENCE</scope>
    <source>
        <strain evidence="1">YG-Jan2019</strain>
    </source>
</reference>
<comment type="caution">
    <text evidence="1">The sequence shown here is derived from an EMBL/GenBank/DDBJ whole genome shotgun (WGS) entry which is preliminary data.</text>
</comment>
<accession>A0ACC2G2E5</accession>
<protein>
    <submittedName>
        <fullName evidence="1">Uncharacterized protein</fullName>
    </submittedName>
</protein>
<organism evidence="1 2">
    <name type="scientific">Dallia pectoralis</name>
    <name type="common">Alaska blackfish</name>
    <dbReference type="NCBI Taxonomy" id="75939"/>
    <lineage>
        <taxon>Eukaryota</taxon>
        <taxon>Metazoa</taxon>
        <taxon>Chordata</taxon>
        <taxon>Craniata</taxon>
        <taxon>Vertebrata</taxon>
        <taxon>Euteleostomi</taxon>
        <taxon>Actinopterygii</taxon>
        <taxon>Neopterygii</taxon>
        <taxon>Teleostei</taxon>
        <taxon>Protacanthopterygii</taxon>
        <taxon>Esociformes</taxon>
        <taxon>Umbridae</taxon>
        <taxon>Dallia</taxon>
    </lineage>
</organism>
<proteinExistence type="predicted"/>
<sequence>MRSSLPFLLLGGPIKTPLCWSGCLKILLLPSPPFCCCLPNPGREIEVGGRKVRGRDKRRERSVHTPHTEAYCLQPGREAPGVLQNECPGGANLQVTSARRGTP</sequence>
<evidence type="ECO:0000313" key="1">
    <source>
        <dbReference type="EMBL" id="KAJ7997884.1"/>
    </source>
</evidence>
<dbReference type="EMBL" id="CM055745">
    <property type="protein sequence ID" value="KAJ7997884.1"/>
    <property type="molecule type" value="Genomic_DNA"/>
</dbReference>
<keyword evidence="2" id="KW-1185">Reference proteome</keyword>
<evidence type="ECO:0000313" key="2">
    <source>
        <dbReference type="Proteomes" id="UP001157502"/>
    </source>
</evidence>
<dbReference type="Proteomes" id="UP001157502">
    <property type="component" value="Chromosome 18"/>
</dbReference>
<gene>
    <name evidence="1" type="ORF">DPEC_G00216800</name>
</gene>
<name>A0ACC2G2E5_DALPE</name>